<name>A0A6A6FQB9_9PEZI</name>
<evidence type="ECO:0000313" key="2">
    <source>
        <dbReference type="Proteomes" id="UP000799539"/>
    </source>
</evidence>
<keyword evidence="2" id="KW-1185">Reference proteome</keyword>
<dbReference type="Proteomes" id="UP000799539">
    <property type="component" value="Unassembled WGS sequence"/>
</dbReference>
<evidence type="ECO:0008006" key="3">
    <source>
        <dbReference type="Google" id="ProtNLM"/>
    </source>
</evidence>
<sequence length="335" mass="38293">MPSSAAANLHRKERTCPEKLRKLEELRTSLRGCICIDCEPKLAAYSNPRPVFSIFAGLSYRSHDASHLAAWAAMSFSDVPLQQTQHQALSRWHNLRKSYRHSFKPMPRHVLQDAADIFNELFFLGQLPASRLRLVQTGTVNNGGSIGKSWPSCASDQSELISLDVSHHALCSAQAMYFQVLLHEMVHCFLARYTCYPWQSKHRGCAISGCGLSYQFSIGPGGHGRAWQYLAKTIEDRMPELLQLPGNLGRNCGFLTDQLRHGCHVPCQNELQRLYQWQYGHQNLWKYIRRTRDDNVMEHRILMAGLGPPRYRGRRRASDSVYLLRSSRRPAEQSQ</sequence>
<evidence type="ECO:0000313" key="1">
    <source>
        <dbReference type="EMBL" id="KAF2215647.1"/>
    </source>
</evidence>
<dbReference type="OrthoDB" id="3645074at2759"/>
<gene>
    <name evidence="1" type="ORF">CERZMDRAFT_94049</name>
</gene>
<organism evidence="1 2">
    <name type="scientific">Cercospora zeae-maydis SCOH1-5</name>
    <dbReference type="NCBI Taxonomy" id="717836"/>
    <lineage>
        <taxon>Eukaryota</taxon>
        <taxon>Fungi</taxon>
        <taxon>Dikarya</taxon>
        <taxon>Ascomycota</taxon>
        <taxon>Pezizomycotina</taxon>
        <taxon>Dothideomycetes</taxon>
        <taxon>Dothideomycetidae</taxon>
        <taxon>Mycosphaerellales</taxon>
        <taxon>Mycosphaerellaceae</taxon>
        <taxon>Cercospora</taxon>
    </lineage>
</organism>
<accession>A0A6A6FQB9</accession>
<protein>
    <recommendedName>
        <fullName evidence="3">SprT-like domain-containing protein</fullName>
    </recommendedName>
</protein>
<proteinExistence type="predicted"/>
<reference evidence="1" key="1">
    <citation type="journal article" date="2020" name="Stud. Mycol.">
        <title>101 Dothideomycetes genomes: a test case for predicting lifestyles and emergence of pathogens.</title>
        <authorList>
            <person name="Haridas S."/>
            <person name="Albert R."/>
            <person name="Binder M."/>
            <person name="Bloem J."/>
            <person name="Labutti K."/>
            <person name="Salamov A."/>
            <person name="Andreopoulos B."/>
            <person name="Baker S."/>
            <person name="Barry K."/>
            <person name="Bills G."/>
            <person name="Bluhm B."/>
            <person name="Cannon C."/>
            <person name="Castanera R."/>
            <person name="Culley D."/>
            <person name="Daum C."/>
            <person name="Ezra D."/>
            <person name="Gonzalez J."/>
            <person name="Henrissat B."/>
            <person name="Kuo A."/>
            <person name="Liang C."/>
            <person name="Lipzen A."/>
            <person name="Lutzoni F."/>
            <person name="Magnuson J."/>
            <person name="Mondo S."/>
            <person name="Nolan M."/>
            <person name="Ohm R."/>
            <person name="Pangilinan J."/>
            <person name="Park H.-J."/>
            <person name="Ramirez L."/>
            <person name="Alfaro M."/>
            <person name="Sun H."/>
            <person name="Tritt A."/>
            <person name="Yoshinaga Y."/>
            <person name="Zwiers L.-H."/>
            <person name="Turgeon B."/>
            <person name="Goodwin S."/>
            <person name="Spatafora J."/>
            <person name="Crous P."/>
            <person name="Grigoriev I."/>
        </authorList>
    </citation>
    <scope>NUCLEOTIDE SEQUENCE</scope>
    <source>
        <strain evidence="1">SCOH1-5</strain>
    </source>
</reference>
<dbReference type="AlphaFoldDB" id="A0A6A6FQB9"/>
<dbReference type="EMBL" id="ML992665">
    <property type="protein sequence ID" value="KAF2215647.1"/>
    <property type="molecule type" value="Genomic_DNA"/>
</dbReference>